<evidence type="ECO:0000256" key="13">
    <source>
        <dbReference type="PIRSR" id="PIRSR000948-1"/>
    </source>
</evidence>
<feature type="binding site" evidence="13">
    <location>
        <position position="287"/>
    </location>
    <ligand>
        <name>Zn(2+)</name>
        <dbReference type="ChEBI" id="CHEBI:29105"/>
        <label>2</label>
    </ligand>
</feature>
<evidence type="ECO:0000256" key="6">
    <source>
        <dbReference type="ARBA" id="ARBA00022801"/>
    </source>
</evidence>
<dbReference type="GO" id="GO:0006685">
    <property type="term" value="P:sphingomyelin catabolic process"/>
    <property type="evidence" value="ECO:0007669"/>
    <property type="project" value="UniProtKB-UniRule"/>
</dbReference>
<comment type="subcellular location">
    <subcellularLocation>
        <location evidence="1">Secreted</location>
    </subcellularLocation>
</comment>
<feature type="disulfide bond" evidence="14">
    <location>
        <begin position="354"/>
        <end position="424"/>
    </location>
</feature>
<keyword evidence="10 12" id="KW-0326">Glycosidase</keyword>
<dbReference type="GO" id="GO:0005764">
    <property type="term" value="C:lysosome"/>
    <property type="evidence" value="ECO:0007669"/>
    <property type="project" value="TreeGrafter"/>
</dbReference>
<keyword evidence="7 13" id="KW-0862">Zinc</keyword>
<evidence type="ECO:0000313" key="19">
    <source>
        <dbReference type="Proteomes" id="UP000694557"/>
    </source>
</evidence>
<dbReference type="GO" id="GO:0016020">
    <property type="term" value="C:membrane"/>
    <property type="evidence" value="ECO:0007669"/>
    <property type="project" value="GOC"/>
</dbReference>
<reference evidence="18" key="2">
    <citation type="submission" date="2025-09" db="UniProtKB">
        <authorList>
            <consortium name="Ensembl"/>
        </authorList>
    </citation>
    <scope>IDENTIFICATION</scope>
</reference>
<evidence type="ECO:0000313" key="18">
    <source>
        <dbReference type="Ensembl" id="ENSOKIP00005076571.1"/>
    </source>
</evidence>
<keyword evidence="4 13" id="KW-0479">Metal-binding</keyword>
<dbReference type="SUPFAM" id="SSF47862">
    <property type="entry name" value="Saposin"/>
    <property type="match status" value="1"/>
</dbReference>
<evidence type="ECO:0000256" key="4">
    <source>
        <dbReference type="ARBA" id="ARBA00022723"/>
    </source>
</evidence>
<feature type="disulfide bond" evidence="14">
    <location>
        <begin position="596"/>
        <end position="600"/>
    </location>
</feature>
<dbReference type="GO" id="GO:0046513">
    <property type="term" value="P:ceramide biosynthetic process"/>
    <property type="evidence" value="ECO:0007669"/>
    <property type="project" value="TreeGrafter"/>
</dbReference>
<comment type="catalytic activity">
    <reaction evidence="11">
        <text>a sphingomyelin + H2O = phosphocholine + an N-acylsphing-4-enine + H(+)</text>
        <dbReference type="Rhea" id="RHEA:19253"/>
        <dbReference type="ChEBI" id="CHEBI:15377"/>
        <dbReference type="ChEBI" id="CHEBI:15378"/>
        <dbReference type="ChEBI" id="CHEBI:17636"/>
        <dbReference type="ChEBI" id="CHEBI:52639"/>
        <dbReference type="ChEBI" id="CHEBI:295975"/>
        <dbReference type="EC" id="3.1.4.12"/>
    </reaction>
    <physiologicalReaction direction="left-to-right" evidence="11">
        <dbReference type="Rhea" id="RHEA:19254"/>
    </physiologicalReaction>
</comment>
<evidence type="ECO:0000256" key="12">
    <source>
        <dbReference type="PIRNR" id="PIRNR000948"/>
    </source>
</evidence>
<evidence type="ECO:0000256" key="10">
    <source>
        <dbReference type="ARBA" id="ARBA00023295"/>
    </source>
</evidence>
<proteinExistence type="inferred from homology"/>
<dbReference type="InterPro" id="IPR011160">
    <property type="entry name" value="Sphingomy_PDE"/>
</dbReference>
<dbReference type="GO" id="GO:0016798">
    <property type="term" value="F:hydrolase activity, acting on glycosyl bonds"/>
    <property type="evidence" value="ECO:0007669"/>
    <property type="project" value="UniProtKB-KW"/>
</dbReference>
<feature type="binding site" evidence="13">
    <location>
        <position position="450"/>
    </location>
    <ligand>
        <name>Zn(2+)</name>
        <dbReference type="ChEBI" id="CHEBI:29105"/>
        <label>2</label>
    </ligand>
</feature>
<comment type="function">
    <text evidence="12">Converts sphingomyelin to ceramide.</text>
</comment>
<dbReference type="GO" id="GO:0061750">
    <property type="term" value="F:acid sphingomyelin phosphodiesterase activity"/>
    <property type="evidence" value="ECO:0007669"/>
    <property type="project" value="TreeGrafter"/>
</dbReference>
<evidence type="ECO:0000256" key="9">
    <source>
        <dbReference type="ARBA" id="ARBA00023180"/>
    </source>
</evidence>
<protein>
    <recommendedName>
        <fullName evidence="12">Sphingomyelin phosphodiesterase</fullName>
        <ecNumber evidence="12">3.1.4.12</ecNumber>
    </recommendedName>
</protein>
<keyword evidence="8 14" id="KW-1015">Disulfide bond</keyword>
<feature type="binding site" evidence="13">
    <location>
        <position position="177"/>
    </location>
    <ligand>
        <name>Zn(2+)</name>
        <dbReference type="ChEBI" id="CHEBI:29105"/>
        <label>1</label>
    </ligand>
</feature>
<evidence type="ECO:0000256" key="11">
    <source>
        <dbReference type="ARBA" id="ARBA00047268"/>
    </source>
</evidence>
<dbReference type="Proteomes" id="UP000694557">
    <property type="component" value="Unassembled WGS sequence"/>
</dbReference>
<dbReference type="SMART" id="SM00741">
    <property type="entry name" value="SapB"/>
    <property type="match status" value="1"/>
</dbReference>
<feature type="disulfide bond" evidence="14">
    <location>
        <begin position="89"/>
        <end position="100"/>
    </location>
</feature>
<dbReference type="GO" id="GO:0005615">
    <property type="term" value="C:extracellular space"/>
    <property type="evidence" value="ECO:0007669"/>
    <property type="project" value="TreeGrafter"/>
</dbReference>
<feature type="binding site" evidence="13">
    <location>
        <position position="247"/>
    </location>
    <ligand>
        <name>Zn(2+)</name>
        <dbReference type="ChEBI" id="CHEBI:29105"/>
        <label>2</label>
    </ligand>
</feature>
<feature type="disulfide bond" evidence="14">
    <location>
        <begin position="61"/>
        <end position="126"/>
    </location>
</feature>
<feature type="binding site" evidence="13">
    <location>
        <position position="418"/>
    </location>
    <ligand>
        <name>Zn(2+)</name>
        <dbReference type="ChEBI" id="CHEBI:29105"/>
        <label>2</label>
    </ligand>
</feature>
<comment type="cofactor">
    <cofactor evidence="13">
        <name>Zn(2+)</name>
        <dbReference type="ChEBI" id="CHEBI:29105"/>
    </cofactor>
    <text evidence="13">Binds 2 Zn(2+) ions per subunit.</text>
</comment>
<dbReference type="GeneTree" id="ENSGT00950000183182"/>
<dbReference type="PANTHER" id="PTHR10340:SF34">
    <property type="entry name" value="SPHINGOMYELIN PHOSPHODIESTERASE"/>
    <property type="match status" value="1"/>
</dbReference>
<dbReference type="Ensembl" id="ENSOKIT00005081594.1">
    <property type="protein sequence ID" value="ENSOKIP00005076571.1"/>
    <property type="gene ID" value="ENSOKIG00005033076.1"/>
</dbReference>
<evidence type="ECO:0000256" key="16">
    <source>
        <dbReference type="SAM" id="SignalP"/>
    </source>
</evidence>
<organism evidence="18 19">
    <name type="scientific">Oncorhynchus kisutch</name>
    <name type="common">Coho salmon</name>
    <name type="synonym">Salmo kisutch</name>
    <dbReference type="NCBI Taxonomy" id="8019"/>
    <lineage>
        <taxon>Eukaryota</taxon>
        <taxon>Metazoa</taxon>
        <taxon>Chordata</taxon>
        <taxon>Craniata</taxon>
        <taxon>Vertebrata</taxon>
        <taxon>Euteleostomi</taxon>
        <taxon>Actinopterygii</taxon>
        <taxon>Neopterygii</taxon>
        <taxon>Teleostei</taxon>
        <taxon>Protacanthopterygii</taxon>
        <taxon>Salmoniformes</taxon>
        <taxon>Salmonidae</taxon>
        <taxon>Salmoninae</taxon>
        <taxon>Oncorhynchus</taxon>
    </lineage>
</organism>
<evidence type="ECO:0000259" key="17">
    <source>
        <dbReference type="PROSITE" id="PS50015"/>
    </source>
</evidence>
<evidence type="ECO:0000256" key="5">
    <source>
        <dbReference type="ARBA" id="ARBA00022729"/>
    </source>
</evidence>
<feature type="binding site" evidence="13">
    <location>
        <position position="175"/>
    </location>
    <ligand>
        <name>Zn(2+)</name>
        <dbReference type="ChEBI" id="CHEBI:29105"/>
        <label>1</label>
    </ligand>
</feature>
<dbReference type="CDD" id="cd00842">
    <property type="entry name" value="MPP_ASMase"/>
    <property type="match status" value="1"/>
</dbReference>
<dbReference type="EC" id="3.1.4.12" evidence="12"/>
<feature type="domain" description="Saposin B-type" evidence="17">
    <location>
        <begin position="54"/>
        <end position="138"/>
    </location>
</feature>
<dbReference type="Gene3D" id="1.10.225.10">
    <property type="entry name" value="Saposin-like"/>
    <property type="match status" value="1"/>
</dbReference>
<accession>A0A8C7ITY0</accession>
<evidence type="ECO:0000256" key="1">
    <source>
        <dbReference type="ARBA" id="ARBA00004613"/>
    </source>
</evidence>
<sequence length="637" mass="72290">MRFAPIPCAVGLLCCVLVLCSVPLGTSFPVQDEGKPGITFLEEVGRLRVGFNWRNLTCPVCKVLFTILDVALLSDVNEERVARAVGEACIRLHLAEERVCRQITELFRDDFIRALQQSLLWPSEACALLVGRSCGRFDIYAPWNVTLPRIPKPPVTPPSPPKPGAPQSRVLFLTDIHWDQEYAVGSSADCKDPLCCRNESGSPSWNQRAAGFWGSYSKCDLPLRTVENMLENAARTGPWDWVYWTGDIPAHNIWSQTRKQQLSELTVITRLIQRHLGNLKVYPAIGNHESTPVNSFPPPFVHGNRSSRWLYDTMAEEWAPWLPEQALKTLRHGGFYTVEVQPGLRVVSLNMNFCARENYWLMVNSTDPANQLQWLIHILQASEEKGERASDEKGEWASDEKGERASDEKGERVHIIGHIPPGLCLSSWSWNYYHIINRYEGTITGQFFGHTHMDEFQMFYDEATMTRAVGVAFIAPSITTYVNLNPGYRVYLVDGNYKGSSRFVLDHETYILNLTEANRQPEGGFSSLLPTTSQHAIFHPDPNPKWILLYRASDAYGVSSLFPSDWDGLIRTFLQDDRVFQQFWYLRHKGHVSEPCIDACKTTVVCFLRSGRYDELEQCDLLEFGGDMVSAVRKTLC</sequence>
<feature type="region of interest" description="Disordered" evidence="15">
    <location>
        <begin position="386"/>
        <end position="409"/>
    </location>
</feature>
<dbReference type="Pfam" id="PF00149">
    <property type="entry name" value="Metallophos"/>
    <property type="match status" value="1"/>
</dbReference>
<keyword evidence="9" id="KW-0325">Glycoprotein</keyword>
<dbReference type="InterPro" id="IPR004843">
    <property type="entry name" value="Calcineurin-like_PHP"/>
</dbReference>
<feature type="disulfide bond" evidence="14">
    <location>
        <begin position="196"/>
        <end position="219"/>
    </location>
</feature>
<feature type="disulfide bond" evidence="14">
    <location>
        <begin position="190"/>
        <end position="195"/>
    </location>
</feature>
<evidence type="ECO:0000256" key="3">
    <source>
        <dbReference type="ARBA" id="ARBA00022525"/>
    </source>
</evidence>
<evidence type="ECO:0000256" key="2">
    <source>
        <dbReference type="ARBA" id="ARBA00008234"/>
    </source>
</evidence>
<dbReference type="PROSITE" id="PS50015">
    <property type="entry name" value="SAP_B"/>
    <property type="match status" value="1"/>
</dbReference>
<keyword evidence="6 12" id="KW-0378">Hydrolase</keyword>
<keyword evidence="19" id="KW-1185">Reference proteome</keyword>
<gene>
    <name evidence="18" type="primary">SMPD1</name>
    <name evidence="18" type="synonym">smpd1</name>
</gene>
<feature type="disulfide bond" evidence="14">
    <location>
        <begin position="58"/>
        <end position="134"/>
    </location>
</feature>
<dbReference type="InterPro" id="IPR008139">
    <property type="entry name" value="SaposinB_dom"/>
</dbReference>
<dbReference type="AlphaFoldDB" id="A0A8C7ITY0"/>
<feature type="chain" id="PRO_5034422842" description="Sphingomyelin phosphodiesterase" evidence="16">
    <location>
        <begin position="28"/>
        <end position="637"/>
    </location>
</feature>
<keyword evidence="3" id="KW-0964">Secreted</keyword>
<dbReference type="PANTHER" id="PTHR10340">
    <property type="entry name" value="SPHINGOMYELIN PHOSPHODIESTERASE"/>
    <property type="match status" value="1"/>
</dbReference>
<dbReference type="InterPro" id="IPR011001">
    <property type="entry name" value="Saposin-like"/>
</dbReference>
<evidence type="ECO:0000256" key="8">
    <source>
        <dbReference type="ARBA" id="ARBA00023157"/>
    </source>
</evidence>
<evidence type="ECO:0000256" key="14">
    <source>
        <dbReference type="PIRSR" id="PIRSR000948-2"/>
    </source>
</evidence>
<keyword evidence="5 16" id="KW-0732">Signal</keyword>
<evidence type="ECO:0000256" key="15">
    <source>
        <dbReference type="SAM" id="MobiDB-lite"/>
    </source>
</evidence>
<feature type="binding site" evidence="13">
    <location>
        <position position="247"/>
    </location>
    <ligand>
        <name>Zn(2+)</name>
        <dbReference type="ChEBI" id="CHEBI:29105"/>
        <label>1</label>
    </ligand>
</feature>
<name>A0A8C7ITY0_ONCKI</name>
<feature type="binding site" evidence="13">
    <location>
        <position position="452"/>
    </location>
    <ligand>
        <name>Zn(2+)</name>
        <dbReference type="ChEBI" id="CHEBI:29105"/>
        <label>1</label>
    </ligand>
</feature>
<evidence type="ECO:0000256" key="7">
    <source>
        <dbReference type="ARBA" id="ARBA00022833"/>
    </source>
</evidence>
<dbReference type="PIRSF" id="PIRSF000948">
    <property type="entry name" value="Sphingomy_PDE"/>
    <property type="match status" value="1"/>
</dbReference>
<reference evidence="18" key="1">
    <citation type="submission" date="2025-08" db="UniProtKB">
        <authorList>
            <consortium name="Ensembl"/>
        </authorList>
    </citation>
    <scope>IDENTIFICATION</scope>
</reference>
<dbReference type="InterPro" id="IPR029052">
    <property type="entry name" value="Metallo-depent_PP-like"/>
</dbReference>
<dbReference type="GO" id="GO:0046872">
    <property type="term" value="F:metal ion binding"/>
    <property type="evidence" value="ECO:0007669"/>
    <property type="project" value="UniProtKB-KW"/>
</dbReference>
<feature type="signal peptide" evidence="16">
    <location>
        <begin position="1"/>
        <end position="27"/>
    </location>
</feature>
<dbReference type="SUPFAM" id="SSF56300">
    <property type="entry name" value="Metallo-dependent phosphatases"/>
    <property type="match status" value="1"/>
</dbReference>
<comment type="similarity">
    <text evidence="2 12">Belongs to the acid sphingomyelinase family.</text>
</comment>
<dbReference type="InterPro" id="IPR041805">
    <property type="entry name" value="ASMase/PPN1_MPP"/>
</dbReference>